<dbReference type="Proteomes" id="UP000631312">
    <property type="component" value="Unassembled WGS sequence"/>
</dbReference>
<sequence>MKSFELERHGRILEGFYEGYFVKLHDDSENTGGFYILIVDDLVSPTDGGDYWVKDMAELELFVDSSRWKVKWL</sequence>
<gene>
    <name evidence="1" type="ORF">Alo02nite_87840</name>
    <name evidence="2" type="ORF">BJ964_006221</name>
</gene>
<evidence type="ECO:0000313" key="3">
    <source>
        <dbReference type="Proteomes" id="UP000590511"/>
    </source>
</evidence>
<evidence type="ECO:0000313" key="1">
    <source>
        <dbReference type="EMBL" id="GIE45886.1"/>
    </source>
</evidence>
<proteinExistence type="predicted"/>
<dbReference type="RefSeq" id="WP_188123989.1">
    <property type="nucleotide sequence ID" value="NZ_BOMP01000178.1"/>
</dbReference>
<comment type="caution">
    <text evidence="2">The sequence shown here is derived from an EMBL/GenBank/DDBJ whole genome shotgun (WGS) entry which is preliminary data.</text>
</comment>
<organism evidence="2 3">
    <name type="scientific">Actinoplanes lobatus</name>
    <dbReference type="NCBI Taxonomy" id="113568"/>
    <lineage>
        <taxon>Bacteria</taxon>
        <taxon>Bacillati</taxon>
        <taxon>Actinomycetota</taxon>
        <taxon>Actinomycetes</taxon>
        <taxon>Micromonosporales</taxon>
        <taxon>Micromonosporaceae</taxon>
        <taxon>Actinoplanes</taxon>
    </lineage>
</organism>
<reference evidence="2 3" key="1">
    <citation type="submission" date="2020-08" db="EMBL/GenBank/DDBJ databases">
        <title>Sequencing the genomes of 1000 actinobacteria strains.</title>
        <authorList>
            <person name="Klenk H.-P."/>
        </authorList>
    </citation>
    <scope>NUCLEOTIDE SEQUENCE [LARGE SCALE GENOMIC DNA]</scope>
    <source>
        <strain evidence="2 3">DSM 43150</strain>
    </source>
</reference>
<dbReference type="EMBL" id="BOMP01000178">
    <property type="protein sequence ID" value="GIE45886.1"/>
    <property type="molecule type" value="Genomic_DNA"/>
</dbReference>
<dbReference type="Proteomes" id="UP000590511">
    <property type="component" value="Unassembled WGS sequence"/>
</dbReference>
<accession>A0A7W7HK84</accession>
<keyword evidence="4" id="KW-1185">Reference proteome</keyword>
<reference evidence="1 4" key="2">
    <citation type="submission" date="2021-01" db="EMBL/GenBank/DDBJ databases">
        <title>Whole genome shotgun sequence of Actinoplanes lobatus NBRC 12513.</title>
        <authorList>
            <person name="Komaki H."/>
            <person name="Tamura T."/>
        </authorList>
    </citation>
    <scope>NUCLEOTIDE SEQUENCE [LARGE SCALE GENOMIC DNA]</scope>
    <source>
        <strain evidence="1 4">NBRC 12513</strain>
    </source>
</reference>
<protein>
    <submittedName>
        <fullName evidence="2">Uncharacterized protein</fullName>
    </submittedName>
</protein>
<evidence type="ECO:0000313" key="2">
    <source>
        <dbReference type="EMBL" id="MBB4752060.1"/>
    </source>
</evidence>
<name>A0A7W7HK84_9ACTN</name>
<evidence type="ECO:0000313" key="4">
    <source>
        <dbReference type="Proteomes" id="UP000631312"/>
    </source>
</evidence>
<dbReference type="AlphaFoldDB" id="A0A7W7HK84"/>
<dbReference type="EMBL" id="JACHNC010000001">
    <property type="protein sequence ID" value="MBB4752060.1"/>
    <property type="molecule type" value="Genomic_DNA"/>
</dbReference>